<dbReference type="OrthoDB" id="294251at2759"/>
<dbReference type="InterPro" id="IPR035969">
    <property type="entry name" value="Rab-GAP_TBC_sf"/>
</dbReference>
<feature type="domain" description="Rab-GAP TBC" evidence="1">
    <location>
        <begin position="1"/>
        <end position="62"/>
    </location>
</feature>
<reference evidence="2" key="1">
    <citation type="submission" date="2013-04" db="EMBL/GenBank/DDBJ databases">
        <authorList>
            <person name="Qu J."/>
            <person name="Murali S.C."/>
            <person name="Bandaranaike D."/>
            <person name="Bellair M."/>
            <person name="Blankenburg K."/>
            <person name="Chao H."/>
            <person name="Dinh H."/>
            <person name="Doddapaneni H."/>
            <person name="Downs B."/>
            <person name="Dugan-Rocha S."/>
            <person name="Elkadiri S."/>
            <person name="Gnanaolivu R.D."/>
            <person name="Hernandez B."/>
            <person name="Javaid M."/>
            <person name="Jayaseelan J.C."/>
            <person name="Lee S."/>
            <person name="Li M."/>
            <person name="Ming W."/>
            <person name="Munidasa M."/>
            <person name="Muniz J."/>
            <person name="Nguyen L."/>
            <person name="Ongeri F."/>
            <person name="Osuji N."/>
            <person name="Pu L.-L."/>
            <person name="Puazo M."/>
            <person name="Qu C."/>
            <person name="Quiroz J."/>
            <person name="Raj R."/>
            <person name="Weissenberger G."/>
            <person name="Xin Y."/>
            <person name="Zou X."/>
            <person name="Han Y."/>
            <person name="Richards S."/>
            <person name="Worley K."/>
            <person name="Muzny D."/>
            <person name="Gibbs R."/>
        </authorList>
    </citation>
    <scope>NUCLEOTIDE SEQUENCE</scope>
    <source>
        <strain evidence="2">Sampled in the wild</strain>
    </source>
</reference>
<dbReference type="PANTHER" id="PTHR47219:SF15">
    <property type="entry name" value="TBC1 DOMAIN FAMILY MEMBER 12 ISOFORM X1"/>
    <property type="match status" value="1"/>
</dbReference>
<sequence>MEAYYATYKDFFRENLPRLCQHFEQQGLSPDLYLLEWLYTVFAKAMPLDIACRVWDGGPYYDILHSLIGAYVCYRPDVGYVQGMSFLAAVLILNMDAPDAFICFANLLNRPCHIAFFRLKEPVVSSLDARVLHLNQELLLSLDFIRGAQFLTRLPDDLSADSLFRSIEAVRMNIGKMKFSDVLAQNLEHSKRGVVPPSNPRSVVQQTPS</sequence>
<evidence type="ECO:0000313" key="2">
    <source>
        <dbReference type="EMBL" id="KAG8232394.1"/>
    </source>
</evidence>
<reference evidence="2" key="2">
    <citation type="submission" date="2017-10" db="EMBL/GenBank/DDBJ databases">
        <title>Ladona fulva Genome sequencing and assembly.</title>
        <authorList>
            <person name="Murali S."/>
            <person name="Richards S."/>
            <person name="Bandaranaike D."/>
            <person name="Bellair M."/>
            <person name="Blankenburg K."/>
            <person name="Chao H."/>
            <person name="Dinh H."/>
            <person name="Doddapaneni H."/>
            <person name="Dugan-Rocha S."/>
            <person name="Elkadiri S."/>
            <person name="Gnanaolivu R."/>
            <person name="Hernandez B."/>
            <person name="Skinner E."/>
            <person name="Javaid M."/>
            <person name="Lee S."/>
            <person name="Li M."/>
            <person name="Ming W."/>
            <person name="Munidasa M."/>
            <person name="Muniz J."/>
            <person name="Nguyen L."/>
            <person name="Hughes D."/>
            <person name="Osuji N."/>
            <person name="Pu L.-L."/>
            <person name="Puazo M."/>
            <person name="Qu C."/>
            <person name="Quiroz J."/>
            <person name="Raj R."/>
            <person name="Weissenberger G."/>
            <person name="Xin Y."/>
            <person name="Zou X."/>
            <person name="Han Y."/>
            <person name="Worley K."/>
            <person name="Muzny D."/>
            <person name="Gibbs R."/>
        </authorList>
    </citation>
    <scope>NUCLEOTIDE SEQUENCE</scope>
    <source>
        <strain evidence="2">Sampled in the wild</strain>
    </source>
</reference>
<evidence type="ECO:0000313" key="3">
    <source>
        <dbReference type="Proteomes" id="UP000792457"/>
    </source>
</evidence>
<dbReference type="InterPro" id="IPR000195">
    <property type="entry name" value="Rab-GAP-TBC_dom"/>
</dbReference>
<dbReference type="AlphaFoldDB" id="A0A8K0KDX3"/>
<dbReference type="Pfam" id="PF00566">
    <property type="entry name" value="RabGAP-TBC"/>
    <property type="match status" value="2"/>
</dbReference>
<dbReference type="InterPro" id="IPR050302">
    <property type="entry name" value="Rab_GAP_TBC_domain"/>
</dbReference>
<dbReference type="GO" id="GO:0031267">
    <property type="term" value="F:small GTPase binding"/>
    <property type="evidence" value="ECO:0007669"/>
    <property type="project" value="TreeGrafter"/>
</dbReference>
<dbReference type="Gene3D" id="1.10.8.270">
    <property type="entry name" value="putative rabgap domain of human tbc1 domain family member 14 like domains"/>
    <property type="match status" value="1"/>
</dbReference>
<protein>
    <recommendedName>
        <fullName evidence="1">Rab-GAP TBC domain-containing protein</fullName>
    </recommendedName>
</protein>
<name>A0A8K0KDX3_LADFU</name>
<organism evidence="2 3">
    <name type="scientific">Ladona fulva</name>
    <name type="common">Scarce chaser dragonfly</name>
    <name type="synonym">Libellula fulva</name>
    <dbReference type="NCBI Taxonomy" id="123851"/>
    <lineage>
        <taxon>Eukaryota</taxon>
        <taxon>Metazoa</taxon>
        <taxon>Ecdysozoa</taxon>
        <taxon>Arthropoda</taxon>
        <taxon>Hexapoda</taxon>
        <taxon>Insecta</taxon>
        <taxon>Pterygota</taxon>
        <taxon>Palaeoptera</taxon>
        <taxon>Odonata</taxon>
        <taxon>Epiprocta</taxon>
        <taxon>Anisoptera</taxon>
        <taxon>Libelluloidea</taxon>
        <taxon>Libellulidae</taxon>
        <taxon>Ladona</taxon>
    </lineage>
</organism>
<evidence type="ECO:0000259" key="1">
    <source>
        <dbReference type="PROSITE" id="PS50086"/>
    </source>
</evidence>
<dbReference type="Proteomes" id="UP000792457">
    <property type="component" value="Unassembled WGS sequence"/>
</dbReference>
<keyword evidence="3" id="KW-1185">Reference proteome</keyword>
<dbReference type="PROSITE" id="PS50086">
    <property type="entry name" value="TBC_RABGAP"/>
    <property type="match status" value="1"/>
</dbReference>
<dbReference type="EMBL" id="KZ308616">
    <property type="protein sequence ID" value="KAG8232394.1"/>
    <property type="molecule type" value="Genomic_DNA"/>
</dbReference>
<dbReference type="SUPFAM" id="SSF47923">
    <property type="entry name" value="Ypt/Rab-GAP domain of gyp1p"/>
    <property type="match status" value="1"/>
</dbReference>
<dbReference type="SMART" id="SM00164">
    <property type="entry name" value="TBC"/>
    <property type="match status" value="1"/>
</dbReference>
<comment type="caution">
    <text evidence="2">The sequence shown here is derived from an EMBL/GenBank/DDBJ whole genome shotgun (WGS) entry which is preliminary data.</text>
</comment>
<accession>A0A8K0KDX3</accession>
<dbReference type="PANTHER" id="PTHR47219">
    <property type="entry name" value="RAB GTPASE-ACTIVATING PROTEIN 1-LIKE"/>
    <property type="match status" value="1"/>
</dbReference>
<dbReference type="GO" id="GO:0005096">
    <property type="term" value="F:GTPase activator activity"/>
    <property type="evidence" value="ECO:0007669"/>
    <property type="project" value="TreeGrafter"/>
</dbReference>
<proteinExistence type="predicted"/>
<gene>
    <name evidence="2" type="ORF">J437_LFUL016172</name>
</gene>